<dbReference type="Proteomes" id="UP001064048">
    <property type="component" value="Chromosome 9"/>
</dbReference>
<dbReference type="EMBL" id="CM046109">
    <property type="protein sequence ID" value="KAI8442137.1"/>
    <property type="molecule type" value="Genomic_DNA"/>
</dbReference>
<sequence>MQLVAGLQLGPDEVERREITRPRLRHLPADPRTYFLQDSCACVLPETADSPRYGPKHVYIDQMTTAYRRALNLCCKGETALYNVAVTSTLQPTSVDITGLVSPVSFLARREEGY</sequence>
<comment type="caution">
    <text evidence="1">The sequence shown here is derived from an EMBL/GenBank/DDBJ whole genome shotgun (WGS) entry which is preliminary data.</text>
</comment>
<keyword evidence="2" id="KW-1185">Reference proteome</keyword>
<protein>
    <submittedName>
        <fullName evidence="1">Uncharacterized protein</fullName>
    </submittedName>
</protein>
<accession>A0ACC0L0U1</accession>
<name>A0ACC0L0U1_CHOFU</name>
<proteinExistence type="predicted"/>
<reference evidence="1 2" key="1">
    <citation type="journal article" date="2022" name="Genome Biol. Evol.">
        <title>The Spruce Budworm Genome: Reconstructing the Evolutionary History of Antifreeze Proteins.</title>
        <authorList>
            <person name="Beliveau C."/>
            <person name="Gagne P."/>
            <person name="Picq S."/>
            <person name="Vernygora O."/>
            <person name="Keeling C.I."/>
            <person name="Pinkney K."/>
            <person name="Doucet D."/>
            <person name="Wen F."/>
            <person name="Johnston J.S."/>
            <person name="Maaroufi H."/>
            <person name="Boyle B."/>
            <person name="Laroche J."/>
            <person name="Dewar K."/>
            <person name="Juretic N."/>
            <person name="Blackburn G."/>
            <person name="Nisole A."/>
            <person name="Brunet B."/>
            <person name="Brandao M."/>
            <person name="Lumley L."/>
            <person name="Duan J."/>
            <person name="Quan G."/>
            <person name="Lucarotti C.J."/>
            <person name="Roe A.D."/>
            <person name="Sperling F.A.H."/>
            <person name="Levesque R.C."/>
            <person name="Cusson M."/>
        </authorList>
    </citation>
    <scope>NUCLEOTIDE SEQUENCE [LARGE SCALE GENOMIC DNA]</scope>
    <source>
        <strain evidence="1">Glfc:IPQL:Cfum</strain>
    </source>
</reference>
<organism evidence="1 2">
    <name type="scientific">Choristoneura fumiferana</name>
    <name type="common">Spruce budworm moth</name>
    <name type="synonym">Archips fumiferana</name>
    <dbReference type="NCBI Taxonomy" id="7141"/>
    <lineage>
        <taxon>Eukaryota</taxon>
        <taxon>Metazoa</taxon>
        <taxon>Ecdysozoa</taxon>
        <taxon>Arthropoda</taxon>
        <taxon>Hexapoda</taxon>
        <taxon>Insecta</taxon>
        <taxon>Pterygota</taxon>
        <taxon>Neoptera</taxon>
        <taxon>Endopterygota</taxon>
        <taxon>Lepidoptera</taxon>
        <taxon>Glossata</taxon>
        <taxon>Ditrysia</taxon>
        <taxon>Tortricoidea</taxon>
        <taxon>Tortricidae</taxon>
        <taxon>Tortricinae</taxon>
        <taxon>Choristoneura</taxon>
    </lineage>
</organism>
<evidence type="ECO:0000313" key="1">
    <source>
        <dbReference type="EMBL" id="KAI8442137.1"/>
    </source>
</evidence>
<gene>
    <name evidence="1" type="ORF">MSG28_005754</name>
</gene>
<evidence type="ECO:0000313" key="2">
    <source>
        <dbReference type="Proteomes" id="UP001064048"/>
    </source>
</evidence>